<gene>
    <name evidence="2" type="ORF">FOG94_12260</name>
</gene>
<accession>A0ABX5XHS9</accession>
<protein>
    <submittedName>
        <fullName evidence="2">Uncharacterized protein</fullName>
    </submittedName>
</protein>
<evidence type="ECO:0000313" key="2">
    <source>
        <dbReference type="EMBL" id="QDP77188.1"/>
    </source>
</evidence>
<name>A0ABX5XHS9_CELCE</name>
<keyword evidence="3" id="KW-1185">Reference proteome</keyword>
<dbReference type="EMBL" id="CP041694">
    <property type="protein sequence ID" value="QDP77188.1"/>
    <property type="molecule type" value="Genomic_DNA"/>
</dbReference>
<feature type="compositionally biased region" description="Basic residues" evidence="1">
    <location>
        <begin position="26"/>
        <end position="36"/>
    </location>
</feature>
<reference evidence="2 3" key="1">
    <citation type="submission" date="2019-07" db="EMBL/GenBank/DDBJ databases">
        <title>Complete Genome Sequence and Methylome Analysis of Arthrobacter luteus NEB113.</title>
        <authorList>
            <person name="Fomenkov A."/>
            <person name="Anton B.P."/>
            <person name="Vincze T."/>
            <person name="Roberts R.J."/>
        </authorList>
    </citation>
    <scope>NUCLEOTIDE SEQUENCE [LARGE SCALE GENOMIC DNA]</scope>
    <source>
        <strain evidence="2 3">NEB113</strain>
    </source>
</reference>
<proteinExistence type="predicted"/>
<evidence type="ECO:0000313" key="3">
    <source>
        <dbReference type="Proteomes" id="UP000319068"/>
    </source>
</evidence>
<dbReference type="Proteomes" id="UP000319068">
    <property type="component" value="Chromosome"/>
</dbReference>
<evidence type="ECO:0000256" key="1">
    <source>
        <dbReference type="SAM" id="MobiDB-lite"/>
    </source>
</evidence>
<organism evidence="2 3">
    <name type="scientific">Cellulosimicrobium cellulans</name>
    <name type="common">Arthrobacter luteus</name>
    <dbReference type="NCBI Taxonomy" id="1710"/>
    <lineage>
        <taxon>Bacteria</taxon>
        <taxon>Bacillati</taxon>
        <taxon>Actinomycetota</taxon>
        <taxon>Actinomycetes</taxon>
        <taxon>Micrococcales</taxon>
        <taxon>Promicromonosporaceae</taxon>
        <taxon>Cellulosimicrobium</taxon>
    </lineage>
</organism>
<sequence>MTPPCDVALRCRSGPAGTVVSDDARRRHRARRRAPRARAGPPRAPRRRPTAARGTRGAG</sequence>
<feature type="region of interest" description="Disordered" evidence="1">
    <location>
        <begin position="1"/>
        <end position="59"/>
    </location>
</feature>